<proteinExistence type="predicted"/>
<dbReference type="RefSeq" id="WP_281737099.1">
    <property type="nucleotide sequence ID" value="NZ_JAKETQ010000004.1"/>
</dbReference>
<evidence type="ECO:0000313" key="2">
    <source>
        <dbReference type="Proteomes" id="UP001156140"/>
    </source>
</evidence>
<comment type="caution">
    <text evidence="1">The sequence shown here is derived from an EMBL/GenBank/DDBJ whole genome shotgun (WGS) entry which is preliminary data.</text>
</comment>
<organism evidence="1 2">
    <name type="scientific">Paradevosia shaoguanensis</name>
    <dbReference type="NCBI Taxonomy" id="1335043"/>
    <lineage>
        <taxon>Bacteria</taxon>
        <taxon>Pseudomonadati</taxon>
        <taxon>Pseudomonadota</taxon>
        <taxon>Alphaproteobacteria</taxon>
        <taxon>Hyphomicrobiales</taxon>
        <taxon>Devosiaceae</taxon>
        <taxon>Paradevosia</taxon>
    </lineage>
</organism>
<dbReference type="Proteomes" id="UP001156140">
    <property type="component" value="Unassembled WGS sequence"/>
</dbReference>
<reference evidence="1" key="1">
    <citation type="submission" date="2022-03" db="EMBL/GenBank/DDBJ databases">
        <title>The complete genome sequence of a Methyloterrigena soli.</title>
        <authorList>
            <person name="Zi Z."/>
        </authorList>
    </citation>
    <scope>NUCLEOTIDE SEQUENCE</scope>
    <source>
        <strain evidence="1">M48</strain>
    </source>
</reference>
<gene>
    <name evidence="1" type="ORF">ML536_20060</name>
</gene>
<evidence type="ECO:0000313" key="1">
    <source>
        <dbReference type="EMBL" id="MCI0129134.1"/>
    </source>
</evidence>
<keyword evidence="2" id="KW-1185">Reference proteome</keyword>
<dbReference type="AlphaFoldDB" id="A0AA41UF38"/>
<protein>
    <submittedName>
        <fullName evidence="1">Uncharacterized protein</fullName>
    </submittedName>
</protein>
<dbReference type="EMBL" id="JALAZD010000004">
    <property type="protein sequence ID" value="MCI0129134.1"/>
    <property type="molecule type" value="Genomic_DNA"/>
</dbReference>
<sequence length="81" mass="8835">MTAISIRLSALRREFVLARDGQRPFTEASAKRYLTQLDELCRDAAKLEAGFGAAGAQRVNRRGQPDLTNFSIVPRSGGANV</sequence>
<accession>A0AA41UF38</accession>
<name>A0AA41UF38_9HYPH</name>